<evidence type="ECO:0000313" key="2">
    <source>
        <dbReference type="EMBL" id="CAL1292247.1"/>
    </source>
</evidence>
<feature type="transmembrane region" description="Helical" evidence="1">
    <location>
        <begin position="33"/>
        <end position="51"/>
    </location>
</feature>
<reference evidence="2 3" key="1">
    <citation type="submission" date="2024-04" db="EMBL/GenBank/DDBJ databases">
        <authorList>
            <person name="Rising A."/>
            <person name="Reimegard J."/>
            <person name="Sonavane S."/>
            <person name="Akerstrom W."/>
            <person name="Nylinder S."/>
            <person name="Hedman E."/>
            <person name="Kallberg Y."/>
        </authorList>
    </citation>
    <scope>NUCLEOTIDE SEQUENCE [LARGE SCALE GENOMIC DNA]</scope>
</reference>
<protein>
    <submittedName>
        <fullName evidence="2">Uncharacterized protein</fullName>
    </submittedName>
</protein>
<name>A0AAV2B8P0_9ARAC</name>
<dbReference type="GO" id="GO:0005657">
    <property type="term" value="C:replication fork"/>
    <property type="evidence" value="ECO:0007669"/>
    <property type="project" value="TreeGrafter"/>
</dbReference>
<evidence type="ECO:0000256" key="1">
    <source>
        <dbReference type="SAM" id="Phobius"/>
    </source>
</evidence>
<keyword evidence="1" id="KW-0812">Transmembrane</keyword>
<keyword evidence="3" id="KW-1185">Reference proteome</keyword>
<organism evidence="2 3">
    <name type="scientific">Larinioides sclopetarius</name>
    <dbReference type="NCBI Taxonomy" id="280406"/>
    <lineage>
        <taxon>Eukaryota</taxon>
        <taxon>Metazoa</taxon>
        <taxon>Ecdysozoa</taxon>
        <taxon>Arthropoda</taxon>
        <taxon>Chelicerata</taxon>
        <taxon>Arachnida</taxon>
        <taxon>Araneae</taxon>
        <taxon>Araneomorphae</taxon>
        <taxon>Entelegynae</taxon>
        <taxon>Araneoidea</taxon>
        <taxon>Araneidae</taxon>
        <taxon>Larinioides</taxon>
    </lineage>
</organism>
<comment type="caution">
    <text evidence="2">The sequence shown here is derived from an EMBL/GenBank/DDBJ whole genome shotgun (WGS) entry which is preliminary data.</text>
</comment>
<dbReference type="GO" id="GO:0005789">
    <property type="term" value="C:endoplasmic reticulum membrane"/>
    <property type="evidence" value="ECO:0007669"/>
    <property type="project" value="TreeGrafter"/>
</dbReference>
<proteinExistence type="predicted"/>
<dbReference type="Proteomes" id="UP001497382">
    <property type="component" value="Unassembled WGS sequence"/>
</dbReference>
<feature type="non-terminal residue" evidence="2">
    <location>
        <position position="1"/>
    </location>
</feature>
<dbReference type="GO" id="GO:0061709">
    <property type="term" value="P:reticulophagy"/>
    <property type="evidence" value="ECO:0007669"/>
    <property type="project" value="TreeGrafter"/>
</dbReference>
<dbReference type="AlphaFoldDB" id="A0AAV2B8P0"/>
<dbReference type="EMBL" id="CAXIEN010000302">
    <property type="protein sequence ID" value="CAL1292247.1"/>
    <property type="molecule type" value="Genomic_DNA"/>
</dbReference>
<dbReference type="PANTHER" id="PTHR15949">
    <property type="entry name" value="TESTIS-EXPRESSED PROTEIN 264"/>
    <property type="match status" value="1"/>
</dbReference>
<feature type="transmembrane region" description="Helical" evidence="1">
    <location>
        <begin position="57"/>
        <end position="78"/>
    </location>
</feature>
<accession>A0AAV2B8P0</accession>
<dbReference type="PANTHER" id="PTHR15949:SF3">
    <property type="entry name" value="TESTIS-EXPRESSED PROTEIN 264"/>
    <property type="match status" value="1"/>
</dbReference>
<gene>
    <name evidence="2" type="ORF">LARSCL_LOCUS17550</name>
</gene>
<dbReference type="GO" id="GO:0000421">
    <property type="term" value="C:autophagosome membrane"/>
    <property type="evidence" value="ECO:0007669"/>
    <property type="project" value="TreeGrafter"/>
</dbReference>
<dbReference type="GO" id="GO:0106300">
    <property type="term" value="P:protein-DNA covalent cross-linking repair"/>
    <property type="evidence" value="ECO:0007669"/>
    <property type="project" value="TreeGrafter"/>
</dbReference>
<dbReference type="GO" id="GO:0005634">
    <property type="term" value="C:nucleus"/>
    <property type="evidence" value="ECO:0007669"/>
    <property type="project" value="TreeGrafter"/>
</dbReference>
<evidence type="ECO:0000313" key="3">
    <source>
        <dbReference type="Proteomes" id="UP001497382"/>
    </source>
</evidence>
<keyword evidence="1" id="KW-1133">Transmembrane helix</keyword>
<sequence>KSFSNFSWREVGIGETGSYCLVYFYFRFSRSRIFNSLTSFLIIILIVMLSYQHYVEYFSTIFLGFGLFFAFVLFILFYHGVFYKVDVRVTKPPFTKDVFVVYKFTQNYASSRYLLTEAQTLAPQLDSFSIYHEDFYQTRKQVGSSVGVVISEKMEETLYRKLIHAGFKVAVFPNIDYAVVSSFPLKNQYSLAVAVYRIYPRLKQYIKANRLCAHPIMELYTKDTVFFIAPLSKQFDFYAEEALPVYEGSSSEPEDEAIVDEYECSKCHYHQNALIKQCCCDPMLHSSSCDRRKRAL</sequence>
<keyword evidence="1" id="KW-0472">Membrane</keyword>